<evidence type="ECO:0000313" key="9">
    <source>
        <dbReference type="Proteomes" id="UP000578259"/>
    </source>
</evidence>
<dbReference type="Pfam" id="PF00433">
    <property type="entry name" value="Pkinase_C"/>
    <property type="match status" value="1"/>
</dbReference>
<sequence length="78" mass="9217">MEHRFFEGIDWLDVVQRKLVPPFRPQVTSEVDTRYFDEEFTAQSITVTPPERCELLGSPESDHRTHFPQFSYSASIRE</sequence>
<proteinExistence type="predicted"/>
<feature type="compositionally biased region" description="Polar residues" evidence="6">
    <location>
        <begin position="68"/>
        <end position="78"/>
    </location>
</feature>
<name>A0A7K7DNE4_PHEME</name>
<feature type="region of interest" description="Disordered" evidence="6">
    <location>
        <begin position="57"/>
        <end position="78"/>
    </location>
</feature>
<dbReference type="Gene3D" id="3.30.200.20">
    <property type="entry name" value="Phosphorylase Kinase, domain 1"/>
    <property type="match status" value="1"/>
</dbReference>
<reference evidence="8 9" key="1">
    <citation type="submission" date="2019-09" db="EMBL/GenBank/DDBJ databases">
        <title>Bird 10,000 Genomes (B10K) Project - Family phase.</title>
        <authorList>
            <person name="Zhang G."/>
        </authorList>
    </citation>
    <scope>NUCLEOTIDE SEQUENCE [LARGE SCALE GENOMIC DNA]</scope>
    <source>
        <strain evidence="8">OUT-0018</strain>
        <tissue evidence="8">Muscle</tissue>
    </source>
</reference>
<dbReference type="SMART" id="SM00133">
    <property type="entry name" value="S_TK_X"/>
    <property type="match status" value="1"/>
</dbReference>
<keyword evidence="1" id="KW-0723">Serine/threonine-protein kinase</keyword>
<keyword evidence="3" id="KW-0547">Nucleotide-binding</keyword>
<evidence type="ECO:0000256" key="6">
    <source>
        <dbReference type="SAM" id="MobiDB-lite"/>
    </source>
</evidence>
<dbReference type="GO" id="GO:0005524">
    <property type="term" value="F:ATP binding"/>
    <property type="evidence" value="ECO:0007669"/>
    <property type="project" value="UniProtKB-KW"/>
</dbReference>
<dbReference type="PROSITE" id="PS51285">
    <property type="entry name" value="AGC_KINASE_CTER"/>
    <property type="match status" value="1"/>
</dbReference>
<dbReference type="EMBL" id="VZSJ01026110">
    <property type="protein sequence ID" value="NWY34589.1"/>
    <property type="molecule type" value="Genomic_DNA"/>
</dbReference>
<keyword evidence="5" id="KW-0067">ATP-binding</keyword>
<evidence type="ECO:0000256" key="3">
    <source>
        <dbReference type="ARBA" id="ARBA00022741"/>
    </source>
</evidence>
<keyword evidence="4 8" id="KW-0418">Kinase</keyword>
<evidence type="ECO:0000256" key="2">
    <source>
        <dbReference type="ARBA" id="ARBA00022679"/>
    </source>
</evidence>
<dbReference type="GO" id="GO:0004674">
    <property type="term" value="F:protein serine/threonine kinase activity"/>
    <property type="evidence" value="ECO:0007669"/>
    <property type="project" value="UniProtKB-KW"/>
</dbReference>
<comment type="caution">
    <text evidence="8">The sequence shown here is derived from an EMBL/GenBank/DDBJ whole genome shotgun (WGS) entry which is preliminary data.</text>
</comment>
<protein>
    <submittedName>
        <fullName evidence="8">AKT2 kinase</fullName>
    </submittedName>
</protein>
<dbReference type="InterPro" id="IPR000961">
    <property type="entry name" value="AGC-kinase_C"/>
</dbReference>
<feature type="non-terminal residue" evidence="8">
    <location>
        <position position="78"/>
    </location>
</feature>
<dbReference type="Gene3D" id="1.10.510.10">
    <property type="entry name" value="Transferase(Phosphotransferase) domain 1"/>
    <property type="match status" value="1"/>
</dbReference>
<dbReference type="InterPro" id="IPR017892">
    <property type="entry name" value="Pkinase_C"/>
</dbReference>
<gene>
    <name evidence="8" type="primary">Akt2</name>
    <name evidence="8" type="ORF">PHEMEL_R14992</name>
</gene>
<evidence type="ECO:0000256" key="4">
    <source>
        <dbReference type="ARBA" id="ARBA00022777"/>
    </source>
</evidence>
<dbReference type="PANTHER" id="PTHR24351">
    <property type="entry name" value="RIBOSOMAL PROTEIN S6 KINASE"/>
    <property type="match status" value="1"/>
</dbReference>
<feature type="non-terminal residue" evidence="8">
    <location>
        <position position="1"/>
    </location>
</feature>
<dbReference type="Proteomes" id="UP000578259">
    <property type="component" value="Unassembled WGS sequence"/>
</dbReference>
<keyword evidence="2" id="KW-0808">Transferase</keyword>
<feature type="domain" description="AGC-kinase C-terminal" evidence="7">
    <location>
        <begin position="7"/>
        <end position="78"/>
    </location>
</feature>
<dbReference type="AlphaFoldDB" id="A0A7K7DNE4"/>
<evidence type="ECO:0000256" key="5">
    <source>
        <dbReference type="ARBA" id="ARBA00022840"/>
    </source>
</evidence>
<organism evidence="8 9">
    <name type="scientific">Pheucticus melanocephalus</name>
    <name type="common">Black-headed grosbeak</name>
    <name type="synonym">Guiraca melanocephala</name>
    <dbReference type="NCBI Taxonomy" id="371919"/>
    <lineage>
        <taxon>Eukaryota</taxon>
        <taxon>Metazoa</taxon>
        <taxon>Chordata</taxon>
        <taxon>Craniata</taxon>
        <taxon>Vertebrata</taxon>
        <taxon>Euteleostomi</taxon>
        <taxon>Archelosauria</taxon>
        <taxon>Archosauria</taxon>
        <taxon>Dinosauria</taxon>
        <taxon>Saurischia</taxon>
        <taxon>Theropoda</taxon>
        <taxon>Coelurosauria</taxon>
        <taxon>Aves</taxon>
        <taxon>Neognathae</taxon>
        <taxon>Neoaves</taxon>
        <taxon>Telluraves</taxon>
        <taxon>Australaves</taxon>
        <taxon>Passeriformes</taxon>
        <taxon>Cardinalidae</taxon>
        <taxon>Pheucticus</taxon>
    </lineage>
</organism>
<keyword evidence="9" id="KW-1185">Reference proteome</keyword>
<evidence type="ECO:0000313" key="8">
    <source>
        <dbReference type="EMBL" id="NWY34589.1"/>
    </source>
</evidence>
<accession>A0A7K7DNE4</accession>
<evidence type="ECO:0000259" key="7">
    <source>
        <dbReference type="PROSITE" id="PS51285"/>
    </source>
</evidence>
<evidence type="ECO:0000256" key="1">
    <source>
        <dbReference type="ARBA" id="ARBA00022527"/>
    </source>
</evidence>